<reference evidence="1 2" key="1">
    <citation type="submission" date="2018-12" db="EMBL/GenBank/DDBJ databases">
        <title>Unveiling genomic diversity among members of the Bifidobacterium pseudolongum species, a widely distributed gut commensal of the animal kingdom.</title>
        <authorList>
            <person name="Lugli G.A."/>
            <person name="Duranti S."/>
            <person name="Albert K."/>
            <person name="Mancabelli L."/>
            <person name="Napoli S."/>
            <person name="Viappiani A."/>
            <person name="Anzalone R."/>
            <person name="Longhi G."/>
            <person name="Milani C."/>
            <person name="Turroni F."/>
            <person name="Alessandri G."/>
            <person name="Sela D.A."/>
            <person name="Van Sinderen D."/>
            <person name="Ventura M."/>
        </authorList>
    </citation>
    <scope>NUCLEOTIDE SEQUENCE [LARGE SCALE GENOMIC DNA]</scope>
    <source>
        <strain evidence="1 2">2002B</strain>
    </source>
</reference>
<sequence length="336" mass="38838">MLSNIYILDGGAYSGGGEAMFQLGCDLISRGYKVSIIDARRDPAVRPPQKFDKYFEYGLTYCSQEDVVDSPSNAVIVPESATEYLFNYKRVKPIIYWLSYENYDGRYSWNEAETYFNRVIHGMRRNVFKMLHFMKNVIRYGKARYPLQNAVNLSGSNYTNMKLANEGAPFLPLFHSIGVDFINAGMCTSKENRKDVILYNPAKPSRLTRKLVKRGKYAYVSIQSMTVDQMIELFRQAKVYIDFGNFPGPERLPKETVFNGVNVLVWNLHAAETDDVLVPQQYKISLNSKVEDVEFLLGEMLRHYQEQNQDFDDFREMIAQLQSEYDLQLDAICHVL</sequence>
<gene>
    <name evidence="1" type="ORF">PG2002B_1465</name>
</gene>
<dbReference type="RefSeq" id="WP_129874482.1">
    <property type="nucleotide sequence ID" value="NZ_RYUX01000013.1"/>
</dbReference>
<organism evidence="1 2">
    <name type="scientific">Bifidobacterium pseudolongum subsp. globosum</name>
    <dbReference type="NCBI Taxonomy" id="1690"/>
    <lineage>
        <taxon>Bacteria</taxon>
        <taxon>Bacillati</taxon>
        <taxon>Actinomycetota</taxon>
        <taxon>Actinomycetes</taxon>
        <taxon>Bifidobacteriales</taxon>
        <taxon>Bifidobacteriaceae</taxon>
        <taxon>Bifidobacterium</taxon>
    </lineage>
</organism>
<evidence type="ECO:0000313" key="2">
    <source>
        <dbReference type="Proteomes" id="UP000292655"/>
    </source>
</evidence>
<dbReference type="AlphaFoldDB" id="A0AB37X2S1"/>
<name>A0AB37X2S1_9BIFI</name>
<comment type="caution">
    <text evidence="1">The sequence shown here is derived from an EMBL/GenBank/DDBJ whole genome shotgun (WGS) entry which is preliminary data.</text>
</comment>
<dbReference type="Proteomes" id="UP000292655">
    <property type="component" value="Unassembled WGS sequence"/>
</dbReference>
<accession>A0AB37X2S1</accession>
<evidence type="ECO:0000313" key="1">
    <source>
        <dbReference type="EMBL" id="RYQ36797.1"/>
    </source>
</evidence>
<dbReference type="EMBL" id="RYUX01000013">
    <property type="protein sequence ID" value="RYQ36797.1"/>
    <property type="molecule type" value="Genomic_DNA"/>
</dbReference>
<proteinExistence type="predicted"/>
<protein>
    <submittedName>
        <fullName evidence="1">UDP-galactopyranose mutase</fullName>
    </submittedName>
</protein>